<protein>
    <recommendedName>
        <fullName evidence="3">F-box domain-containing protein</fullName>
    </recommendedName>
</protein>
<dbReference type="OrthoDB" id="2754421at2759"/>
<gene>
    <name evidence="1" type="ORF">PYCCODRAFT_316562</name>
</gene>
<sequence length="215" mass="24416">MVAGMTTAVTGRLPLEVLERVADLAGEGSIPDYSTLRSMALTCRALKHRSQFHLLRHLVLKGAVHFQKFLTVARRYPMITHWIREVTICPLEGEYIPLSLLQNYLPRAATMRLTISLELYPPGYAAVFAGFRSIRHLQLKNMNIEDGTHLRRIVRSLPQLTRLSLIGIRFNSICREQPTCITKQRWLPEGVTAVGVQSPQGPIRAFMIELETWSI</sequence>
<proteinExistence type="predicted"/>
<keyword evidence="2" id="KW-1185">Reference proteome</keyword>
<evidence type="ECO:0000313" key="2">
    <source>
        <dbReference type="Proteomes" id="UP000193067"/>
    </source>
</evidence>
<evidence type="ECO:0000313" key="1">
    <source>
        <dbReference type="EMBL" id="OSD02896.1"/>
    </source>
</evidence>
<name>A0A1Y2IP49_TRAC3</name>
<dbReference type="EMBL" id="KZ084103">
    <property type="protein sequence ID" value="OSD02896.1"/>
    <property type="molecule type" value="Genomic_DNA"/>
</dbReference>
<evidence type="ECO:0008006" key="3">
    <source>
        <dbReference type="Google" id="ProtNLM"/>
    </source>
</evidence>
<accession>A0A1Y2IP49</accession>
<reference evidence="1 2" key="1">
    <citation type="journal article" date="2015" name="Biotechnol. Biofuels">
        <title>Enhanced degradation of softwood versus hardwood by the white-rot fungus Pycnoporus coccineus.</title>
        <authorList>
            <person name="Couturier M."/>
            <person name="Navarro D."/>
            <person name="Chevret D."/>
            <person name="Henrissat B."/>
            <person name="Piumi F."/>
            <person name="Ruiz-Duenas F.J."/>
            <person name="Martinez A.T."/>
            <person name="Grigoriev I.V."/>
            <person name="Riley R."/>
            <person name="Lipzen A."/>
            <person name="Berrin J.G."/>
            <person name="Master E.R."/>
            <person name="Rosso M.N."/>
        </authorList>
    </citation>
    <scope>NUCLEOTIDE SEQUENCE [LARGE SCALE GENOMIC DNA]</scope>
    <source>
        <strain evidence="1 2">BRFM310</strain>
    </source>
</reference>
<dbReference type="AlphaFoldDB" id="A0A1Y2IP49"/>
<dbReference type="Proteomes" id="UP000193067">
    <property type="component" value="Unassembled WGS sequence"/>
</dbReference>
<organism evidence="1 2">
    <name type="scientific">Trametes coccinea (strain BRFM310)</name>
    <name type="common">Pycnoporus coccineus</name>
    <dbReference type="NCBI Taxonomy" id="1353009"/>
    <lineage>
        <taxon>Eukaryota</taxon>
        <taxon>Fungi</taxon>
        <taxon>Dikarya</taxon>
        <taxon>Basidiomycota</taxon>
        <taxon>Agaricomycotina</taxon>
        <taxon>Agaricomycetes</taxon>
        <taxon>Polyporales</taxon>
        <taxon>Polyporaceae</taxon>
        <taxon>Trametes</taxon>
    </lineage>
</organism>